<feature type="chain" id="PRO_5029518086" description="Right handed beta helix domain-containing protein" evidence="1">
    <location>
        <begin position="25"/>
        <end position="398"/>
    </location>
</feature>
<dbReference type="EMBL" id="JAAGRQ010000028">
    <property type="protein sequence ID" value="NDY56813.1"/>
    <property type="molecule type" value="Genomic_DNA"/>
</dbReference>
<dbReference type="AlphaFoldDB" id="A0A7K3NLU4"/>
<dbReference type="InterPro" id="IPR012334">
    <property type="entry name" value="Pectin_lyas_fold"/>
</dbReference>
<evidence type="ECO:0000313" key="3">
    <source>
        <dbReference type="EMBL" id="NDY56813.1"/>
    </source>
</evidence>
<evidence type="ECO:0000313" key="4">
    <source>
        <dbReference type="Proteomes" id="UP000469724"/>
    </source>
</evidence>
<dbReference type="InterPro" id="IPR039448">
    <property type="entry name" value="Beta_helix"/>
</dbReference>
<name>A0A7K3NLU4_9BACT</name>
<sequence>MAKIHMLYPFTFILFLFFSTSALAAAYYVQASGGNDANPGDGWGTGHALATVGAAMAKAAVSPGADTIHVAAGTYRERVAMVSAVTLLGGYPSAGGTSRNPTANDTILDGQEGGTVVEMISADNVTLDGFTITNGSRADGCGGGVLAVNGTGVVIKNNRIIGNTYSGTEGGGGAGICIDSTIGSDIRENTISTNISAFDGGGIFAYYSSSALIHENVITGNTAINWGGGLNIYHSSATAYNNVIMGNIATGHGGGISVYDSGNLTAANITMTGNISLNTTGGGGYIESSTVSLRNFIIWDNSPDQVVSSTGAALTVTYSDVQGGFAGTGNIALDPRFAFDPEGMPLLTANSPCIDSGTATGAPNTDIRGMARPWGRAYDMGAYEMSLYQPQLPLLLLQ</sequence>
<dbReference type="RefSeq" id="WP_163301861.1">
    <property type="nucleotide sequence ID" value="NZ_JAAGRQ010000028.1"/>
</dbReference>
<dbReference type="InterPro" id="IPR006626">
    <property type="entry name" value="PbH1"/>
</dbReference>
<dbReference type="NCBIfam" id="NF041518">
    <property type="entry name" value="choice_anch_Q"/>
    <property type="match status" value="1"/>
</dbReference>
<dbReference type="InterPro" id="IPR059226">
    <property type="entry name" value="Choice_anch_Q_dom"/>
</dbReference>
<protein>
    <recommendedName>
        <fullName evidence="2">Right handed beta helix domain-containing protein</fullName>
    </recommendedName>
</protein>
<keyword evidence="4" id="KW-1185">Reference proteome</keyword>
<comment type="caution">
    <text evidence="3">The sequence shown here is derived from an EMBL/GenBank/DDBJ whole genome shotgun (WGS) entry which is preliminary data.</text>
</comment>
<dbReference type="Pfam" id="PF13229">
    <property type="entry name" value="Beta_helix"/>
    <property type="match status" value="1"/>
</dbReference>
<evidence type="ECO:0000256" key="1">
    <source>
        <dbReference type="SAM" id="SignalP"/>
    </source>
</evidence>
<accession>A0A7K3NLU4</accession>
<gene>
    <name evidence="3" type="ORF">G3N56_08660</name>
</gene>
<dbReference type="InterPro" id="IPR011050">
    <property type="entry name" value="Pectin_lyase_fold/virulence"/>
</dbReference>
<dbReference type="Proteomes" id="UP000469724">
    <property type="component" value="Unassembled WGS sequence"/>
</dbReference>
<organism evidence="3 4">
    <name type="scientific">Desulfolutivibrio sulfodismutans</name>
    <dbReference type="NCBI Taxonomy" id="63561"/>
    <lineage>
        <taxon>Bacteria</taxon>
        <taxon>Pseudomonadati</taxon>
        <taxon>Thermodesulfobacteriota</taxon>
        <taxon>Desulfovibrionia</taxon>
        <taxon>Desulfovibrionales</taxon>
        <taxon>Desulfovibrionaceae</taxon>
        <taxon>Desulfolutivibrio</taxon>
    </lineage>
</organism>
<keyword evidence="1" id="KW-0732">Signal</keyword>
<reference evidence="3 4" key="1">
    <citation type="submission" date="2020-02" db="EMBL/GenBank/DDBJ databases">
        <title>Comparative genomics of sulfur disproportionating microorganisms.</title>
        <authorList>
            <person name="Ward L.M."/>
            <person name="Bertran E."/>
            <person name="Johnston D.T."/>
        </authorList>
    </citation>
    <scope>NUCLEOTIDE SEQUENCE [LARGE SCALE GENOMIC DNA]</scope>
    <source>
        <strain evidence="3 4">DSM 3696</strain>
    </source>
</reference>
<feature type="signal peptide" evidence="1">
    <location>
        <begin position="1"/>
        <end position="24"/>
    </location>
</feature>
<dbReference type="SUPFAM" id="SSF51126">
    <property type="entry name" value="Pectin lyase-like"/>
    <property type="match status" value="1"/>
</dbReference>
<dbReference type="SMART" id="SM00710">
    <property type="entry name" value="PbH1"/>
    <property type="match status" value="6"/>
</dbReference>
<feature type="domain" description="Right handed beta helix" evidence="2">
    <location>
        <begin position="112"/>
        <end position="244"/>
    </location>
</feature>
<proteinExistence type="predicted"/>
<evidence type="ECO:0000259" key="2">
    <source>
        <dbReference type="Pfam" id="PF13229"/>
    </source>
</evidence>
<dbReference type="Gene3D" id="2.160.20.10">
    <property type="entry name" value="Single-stranded right-handed beta-helix, Pectin lyase-like"/>
    <property type="match status" value="1"/>
</dbReference>